<sequence length="82" mass="9180">QALKDYVNRVQQDLTSMFADGKDDLYLSLKAQYANANTPEAQLARTQAQLQGMQQQQETAALQQQVRAFADPLQQHLVSLST</sequence>
<dbReference type="Proteomes" id="UP000715095">
    <property type="component" value="Unassembled WGS sequence"/>
</dbReference>
<keyword evidence="2" id="KW-1185">Reference proteome</keyword>
<organism evidence="1 2">
    <name type="scientific">Sutterella massiliensis</name>
    <dbReference type="NCBI Taxonomy" id="1816689"/>
    <lineage>
        <taxon>Bacteria</taxon>
        <taxon>Pseudomonadati</taxon>
        <taxon>Pseudomonadota</taxon>
        <taxon>Betaproteobacteria</taxon>
        <taxon>Burkholderiales</taxon>
        <taxon>Sutterellaceae</taxon>
        <taxon>Sutterella</taxon>
    </lineage>
</organism>
<name>A0ABS2DWF7_9BURK</name>
<accession>A0ABS2DWF7</accession>
<evidence type="ECO:0000313" key="1">
    <source>
        <dbReference type="EMBL" id="MBM6705432.1"/>
    </source>
</evidence>
<evidence type="ECO:0000313" key="2">
    <source>
        <dbReference type="Proteomes" id="UP000715095"/>
    </source>
</evidence>
<feature type="non-terminal residue" evidence="1">
    <location>
        <position position="1"/>
    </location>
</feature>
<proteinExistence type="predicted"/>
<comment type="caution">
    <text evidence="1">The sequence shown here is derived from an EMBL/GenBank/DDBJ whole genome shotgun (WGS) entry which is preliminary data.</text>
</comment>
<dbReference type="RefSeq" id="WP_205105362.1">
    <property type="nucleotide sequence ID" value="NZ_JACJJC010000496.1"/>
</dbReference>
<protein>
    <submittedName>
        <fullName evidence="1">Uncharacterized protein</fullName>
    </submittedName>
</protein>
<feature type="non-terminal residue" evidence="1">
    <location>
        <position position="82"/>
    </location>
</feature>
<reference evidence="1 2" key="1">
    <citation type="journal article" date="2021" name="Sci. Rep.">
        <title>The distribution of antibiotic resistance genes in chicken gut microbiota commensals.</title>
        <authorList>
            <person name="Juricova H."/>
            <person name="Matiasovicova J."/>
            <person name="Kubasova T."/>
            <person name="Cejkova D."/>
            <person name="Rychlik I."/>
        </authorList>
    </citation>
    <scope>NUCLEOTIDE SEQUENCE [LARGE SCALE GENOMIC DNA]</scope>
    <source>
        <strain evidence="1 2">An829</strain>
    </source>
</reference>
<gene>
    <name evidence="1" type="ORF">H6A60_13260</name>
</gene>
<dbReference type="EMBL" id="JACJJC010000496">
    <property type="protein sequence ID" value="MBM6705432.1"/>
    <property type="molecule type" value="Genomic_DNA"/>
</dbReference>